<feature type="transmembrane region" description="Helical" evidence="1">
    <location>
        <begin position="38"/>
        <end position="60"/>
    </location>
</feature>
<keyword evidence="1" id="KW-1133">Transmembrane helix</keyword>
<evidence type="ECO:0000313" key="3">
    <source>
        <dbReference type="Proteomes" id="UP001162480"/>
    </source>
</evidence>
<dbReference type="EMBL" id="OX597831">
    <property type="protein sequence ID" value="CAI9735811.1"/>
    <property type="molecule type" value="Genomic_DNA"/>
</dbReference>
<dbReference type="Proteomes" id="UP001162480">
    <property type="component" value="Chromosome 18"/>
</dbReference>
<sequence length="89" mass="9746">MTAFKLPSYLIVLEDSAAIFAVVVHFALILVDDGCANAAALVILVLLIMLIAPVLIFVPINISFTIYSDDGTDRSEKICGSQREDRYEL</sequence>
<proteinExistence type="predicted"/>
<evidence type="ECO:0000256" key="1">
    <source>
        <dbReference type="SAM" id="Phobius"/>
    </source>
</evidence>
<feature type="transmembrane region" description="Helical" evidence="1">
    <location>
        <begin position="6"/>
        <end position="31"/>
    </location>
</feature>
<dbReference type="AlphaFoldDB" id="A0AA36BJX7"/>
<protein>
    <submittedName>
        <fullName evidence="2">Uncharacterized protein</fullName>
    </submittedName>
</protein>
<evidence type="ECO:0000313" key="2">
    <source>
        <dbReference type="EMBL" id="CAI9735811.1"/>
    </source>
</evidence>
<accession>A0AA36BJX7</accession>
<gene>
    <name evidence="2" type="ORF">OCTVUL_1B004435</name>
</gene>
<keyword evidence="1" id="KW-0472">Membrane</keyword>
<keyword evidence="3" id="KW-1185">Reference proteome</keyword>
<organism evidence="2 3">
    <name type="scientific">Octopus vulgaris</name>
    <name type="common">Common octopus</name>
    <dbReference type="NCBI Taxonomy" id="6645"/>
    <lineage>
        <taxon>Eukaryota</taxon>
        <taxon>Metazoa</taxon>
        <taxon>Spiralia</taxon>
        <taxon>Lophotrochozoa</taxon>
        <taxon>Mollusca</taxon>
        <taxon>Cephalopoda</taxon>
        <taxon>Coleoidea</taxon>
        <taxon>Octopodiformes</taxon>
        <taxon>Octopoda</taxon>
        <taxon>Incirrata</taxon>
        <taxon>Octopodidae</taxon>
        <taxon>Octopus</taxon>
    </lineage>
</organism>
<name>A0AA36BJX7_OCTVU</name>
<reference evidence="2" key="1">
    <citation type="submission" date="2023-08" db="EMBL/GenBank/DDBJ databases">
        <authorList>
            <person name="Alioto T."/>
            <person name="Alioto T."/>
            <person name="Gomez Garrido J."/>
        </authorList>
    </citation>
    <scope>NUCLEOTIDE SEQUENCE</scope>
</reference>
<keyword evidence="1" id="KW-0812">Transmembrane</keyword>